<keyword evidence="4 6" id="KW-0732">Signal</keyword>
<evidence type="ECO:0000256" key="6">
    <source>
        <dbReference type="SAM" id="SignalP"/>
    </source>
</evidence>
<name>A0AAU9CPJ3_9LACO</name>
<proteinExistence type="inferred from homology"/>
<dbReference type="GO" id="GO:1904680">
    <property type="term" value="F:peptide transmembrane transporter activity"/>
    <property type="evidence" value="ECO:0007669"/>
    <property type="project" value="TreeGrafter"/>
</dbReference>
<dbReference type="GO" id="GO:0042597">
    <property type="term" value="C:periplasmic space"/>
    <property type="evidence" value="ECO:0007669"/>
    <property type="project" value="UniProtKB-ARBA"/>
</dbReference>
<dbReference type="FunFam" id="3.90.76.10:FF:000001">
    <property type="entry name" value="Oligopeptide ABC transporter substrate-binding protein"/>
    <property type="match status" value="1"/>
</dbReference>
<dbReference type="PANTHER" id="PTHR30290:SF10">
    <property type="entry name" value="PERIPLASMIC OLIGOPEPTIDE-BINDING PROTEIN-RELATED"/>
    <property type="match status" value="1"/>
</dbReference>
<keyword evidence="5" id="KW-0571">Peptide transport</keyword>
<evidence type="ECO:0000256" key="5">
    <source>
        <dbReference type="ARBA" id="ARBA00022856"/>
    </source>
</evidence>
<feature type="chain" id="PRO_5043414932" evidence="6">
    <location>
        <begin position="22"/>
        <end position="547"/>
    </location>
</feature>
<dbReference type="KEGG" id="xak:KIMC2_04290"/>
<feature type="signal peptide" evidence="6">
    <location>
        <begin position="1"/>
        <end position="21"/>
    </location>
</feature>
<dbReference type="InterPro" id="IPR039424">
    <property type="entry name" value="SBP_5"/>
</dbReference>
<organism evidence="8 9">
    <name type="scientific">Xylocopilactobacillus apis</name>
    <dbReference type="NCBI Taxonomy" id="2932183"/>
    <lineage>
        <taxon>Bacteria</taxon>
        <taxon>Bacillati</taxon>
        <taxon>Bacillota</taxon>
        <taxon>Bacilli</taxon>
        <taxon>Lactobacillales</taxon>
        <taxon>Lactobacillaceae</taxon>
        <taxon>Xylocopilactobacillus</taxon>
    </lineage>
</organism>
<dbReference type="InterPro" id="IPR000914">
    <property type="entry name" value="SBP_5_dom"/>
</dbReference>
<dbReference type="RefSeq" id="WP_317697549.1">
    <property type="nucleotide sequence ID" value="NZ_AP026801.1"/>
</dbReference>
<dbReference type="EMBL" id="AP026801">
    <property type="protein sequence ID" value="BDR55867.1"/>
    <property type="molecule type" value="Genomic_DNA"/>
</dbReference>
<protein>
    <submittedName>
        <fullName evidence="8">Peptide ABC transporter substrate-binding protein</fullName>
    </submittedName>
</protein>
<dbReference type="GO" id="GO:0015833">
    <property type="term" value="P:peptide transport"/>
    <property type="evidence" value="ECO:0007669"/>
    <property type="project" value="UniProtKB-KW"/>
</dbReference>
<dbReference type="InterPro" id="IPR030678">
    <property type="entry name" value="Peptide/Ni-bd"/>
</dbReference>
<evidence type="ECO:0000256" key="2">
    <source>
        <dbReference type="ARBA" id="ARBA00005695"/>
    </source>
</evidence>
<evidence type="ECO:0000313" key="8">
    <source>
        <dbReference type="EMBL" id="BDR55867.1"/>
    </source>
</evidence>
<dbReference type="PIRSF" id="PIRSF002741">
    <property type="entry name" value="MppA"/>
    <property type="match status" value="1"/>
</dbReference>
<evidence type="ECO:0000256" key="4">
    <source>
        <dbReference type="ARBA" id="ARBA00022729"/>
    </source>
</evidence>
<dbReference type="Pfam" id="PF00496">
    <property type="entry name" value="SBP_bac_5"/>
    <property type="match status" value="1"/>
</dbReference>
<accession>A0AAU9CPJ3</accession>
<evidence type="ECO:0000313" key="9">
    <source>
        <dbReference type="Proteomes" id="UP001321804"/>
    </source>
</evidence>
<evidence type="ECO:0000256" key="3">
    <source>
        <dbReference type="ARBA" id="ARBA00022448"/>
    </source>
</evidence>
<dbReference type="GO" id="GO:0043190">
    <property type="term" value="C:ATP-binding cassette (ABC) transporter complex"/>
    <property type="evidence" value="ECO:0007669"/>
    <property type="project" value="InterPro"/>
</dbReference>
<dbReference type="Gene3D" id="3.40.190.10">
    <property type="entry name" value="Periplasmic binding protein-like II"/>
    <property type="match status" value="1"/>
</dbReference>
<dbReference type="Proteomes" id="UP001321804">
    <property type="component" value="Chromosome"/>
</dbReference>
<comment type="subcellular location">
    <subcellularLocation>
        <location evidence="1">Cell envelope</location>
    </subcellularLocation>
</comment>
<dbReference type="CDD" id="cd08504">
    <property type="entry name" value="PBP2_OppA"/>
    <property type="match status" value="1"/>
</dbReference>
<dbReference type="Gene3D" id="3.90.76.10">
    <property type="entry name" value="Dipeptide-binding Protein, Domain 1"/>
    <property type="match status" value="1"/>
</dbReference>
<dbReference type="Gene3D" id="3.10.105.10">
    <property type="entry name" value="Dipeptide-binding Protein, Domain 3"/>
    <property type="match status" value="1"/>
</dbReference>
<evidence type="ECO:0000256" key="1">
    <source>
        <dbReference type="ARBA" id="ARBA00004196"/>
    </source>
</evidence>
<evidence type="ECO:0000259" key="7">
    <source>
        <dbReference type="Pfam" id="PF00496"/>
    </source>
</evidence>
<comment type="similarity">
    <text evidence="2">Belongs to the bacterial solute-binding protein 5 family.</text>
</comment>
<keyword evidence="9" id="KW-1185">Reference proteome</keyword>
<dbReference type="AlphaFoldDB" id="A0AAU9CPJ3"/>
<dbReference type="SUPFAM" id="SSF53850">
    <property type="entry name" value="Periplasmic binding protein-like II"/>
    <property type="match status" value="1"/>
</dbReference>
<dbReference type="PROSITE" id="PS51257">
    <property type="entry name" value="PROKAR_LIPOPROTEIN"/>
    <property type="match status" value="1"/>
</dbReference>
<reference evidence="8 9" key="1">
    <citation type="journal article" date="2023" name="Microbiol. Spectr.">
        <title>Symbiosis of Carpenter Bees with Uncharacterized Lactic Acid Bacteria Showing NAD Auxotrophy.</title>
        <authorList>
            <person name="Kawasaki S."/>
            <person name="Ozawa K."/>
            <person name="Mori T."/>
            <person name="Yamamoto A."/>
            <person name="Ito M."/>
            <person name="Ohkuma M."/>
            <person name="Sakamoto M."/>
            <person name="Matsutani M."/>
        </authorList>
    </citation>
    <scope>NUCLEOTIDE SEQUENCE [LARGE SCALE GENOMIC DNA]</scope>
    <source>
        <strain evidence="8 9">KimC2</strain>
    </source>
</reference>
<keyword evidence="5" id="KW-0653">Protein transport</keyword>
<keyword evidence="3" id="KW-0813">Transport</keyword>
<dbReference type="PANTHER" id="PTHR30290">
    <property type="entry name" value="PERIPLASMIC BINDING COMPONENT OF ABC TRANSPORTER"/>
    <property type="match status" value="1"/>
</dbReference>
<sequence>MKKFKHLIAFISLFLAVFVLAGCQKTDSSKNTSKKEERVWRVAAGDMLQSMDSSKFFDQNSMQAVNSVMEGLYSYHGSTIKPALATQIIKPSENGLKYVFTLRKNAKWSNGDPVTADNFVFAWQRTVDPATKAQYSYLYSGIKNADAIMKGKQDPSSLGIKKLDKYTFSVELERKIPYFTSLMTNTPFFPQNEKVVKKYGSLYGTKASRAVYNGPFVLTKWSGFNNSWNLVKNNNYWNSSHVYLDRIEYQVVKDPNTAINLFENKQLDDVVLNGPLAKQKKSDPNFKSRKLTRTMYLTFNQAKNKALKNVKIRRALSLAVDRKNLTQNILGDGSFPIHVLVPLGLADNPNTNEDFSKNLNQTTAKYSSYDLNQAKRLWQEGKKETGIDSVSWTMLGEDNDTNKKLMEYFQGQLERLPGLKINIQAVPHKTRLQQGQNGQFDLMTSQVAADFPDPVAILNVETTENVYNFGHTSNADYDRLIAQSNRESDPNKRFDEMNQAQEILSRDQEAAPIYQLVEAHLTRSSLKGVTFTPNNLFNYVGAKLDGK</sequence>
<gene>
    <name evidence="8" type="ORF">KIMC2_04290</name>
</gene>
<feature type="domain" description="Solute-binding protein family 5" evidence="7">
    <location>
        <begin position="79"/>
        <end position="459"/>
    </location>
</feature>
<dbReference type="GO" id="GO:0030313">
    <property type="term" value="C:cell envelope"/>
    <property type="evidence" value="ECO:0007669"/>
    <property type="project" value="UniProtKB-SubCell"/>
</dbReference>